<evidence type="ECO:0000256" key="1">
    <source>
        <dbReference type="SAM" id="Phobius"/>
    </source>
</evidence>
<feature type="transmembrane region" description="Helical" evidence="1">
    <location>
        <begin position="87"/>
        <end position="109"/>
    </location>
</feature>
<feature type="transmembrane region" description="Helical" evidence="1">
    <location>
        <begin position="271"/>
        <end position="292"/>
    </location>
</feature>
<keyword evidence="1" id="KW-0472">Membrane</keyword>
<proteinExistence type="predicted"/>
<keyword evidence="1" id="KW-0812">Transmembrane</keyword>
<feature type="transmembrane region" description="Helical" evidence="1">
    <location>
        <begin position="116"/>
        <end position="137"/>
    </location>
</feature>
<feature type="domain" description="EamA" evidence="2">
    <location>
        <begin position="22"/>
        <end position="159"/>
    </location>
</feature>
<feature type="transmembrane region" description="Helical" evidence="1">
    <location>
        <begin position="52"/>
        <end position="75"/>
    </location>
</feature>
<feature type="transmembrane region" description="Helical" evidence="1">
    <location>
        <begin position="206"/>
        <end position="231"/>
    </location>
</feature>
<dbReference type="AlphaFoldDB" id="A0A1M4SWA2"/>
<keyword evidence="4" id="KW-1185">Reference proteome</keyword>
<sequence length="318" mass="33648">MQTCRGPKAPGGPWGASDAAMIWVWVTLGAVAAQTVRFMLQKQLRAATLSTAGATFARFIYSAPLVALLAFTYAVLTGQATAVPARFWAFAMAGGFAQIIATMCVVALFTQRNFAVGLTFMKTEVLMAALLSIVLLGEQLPPLAWIALVLGLPGIVLLSDAPAASGPWYRRIVNRGSGLGLASGVLFAVSSVGYRGASTALPAGDAFFRAILTLACVTAFQVVAMTLWLVWREPGQITRVVRAWRIAGLVGLTSMAGSTCWFVAFTLQTVALVKGVGQIELALSLMVGWAVFGERITGREAKGLVLLTLSVMMLVWAD</sequence>
<dbReference type="Pfam" id="PF00892">
    <property type="entry name" value="EamA"/>
    <property type="match status" value="1"/>
</dbReference>
<dbReference type="SUPFAM" id="SSF103481">
    <property type="entry name" value="Multidrug resistance efflux transporter EmrE"/>
    <property type="match status" value="2"/>
</dbReference>
<feature type="transmembrane region" description="Helical" evidence="1">
    <location>
        <begin position="243"/>
        <end position="265"/>
    </location>
</feature>
<gene>
    <name evidence="3" type="ORF">SAMN05444339_101162</name>
</gene>
<feature type="transmembrane region" description="Helical" evidence="1">
    <location>
        <begin position="20"/>
        <end position="40"/>
    </location>
</feature>
<organism evidence="3 4">
    <name type="scientific">Loktanella atrilutea</name>
    <dbReference type="NCBI Taxonomy" id="366533"/>
    <lineage>
        <taxon>Bacteria</taxon>
        <taxon>Pseudomonadati</taxon>
        <taxon>Pseudomonadota</taxon>
        <taxon>Alphaproteobacteria</taxon>
        <taxon>Rhodobacterales</taxon>
        <taxon>Roseobacteraceae</taxon>
        <taxon>Loktanella</taxon>
    </lineage>
</organism>
<dbReference type="InterPro" id="IPR037185">
    <property type="entry name" value="EmrE-like"/>
</dbReference>
<name>A0A1M4SWA2_LOKAT</name>
<feature type="transmembrane region" description="Helical" evidence="1">
    <location>
        <begin position="176"/>
        <end position="194"/>
    </location>
</feature>
<evidence type="ECO:0000313" key="4">
    <source>
        <dbReference type="Proteomes" id="UP000183987"/>
    </source>
</evidence>
<dbReference type="InterPro" id="IPR000620">
    <property type="entry name" value="EamA_dom"/>
</dbReference>
<reference evidence="4" key="1">
    <citation type="submission" date="2016-11" db="EMBL/GenBank/DDBJ databases">
        <authorList>
            <person name="Varghese N."/>
            <person name="Submissions S."/>
        </authorList>
    </citation>
    <scope>NUCLEOTIDE SEQUENCE [LARGE SCALE GENOMIC DNA]</scope>
    <source>
        <strain evidence="4">DSM 29326</strain>
    </source>
</reference>
<keyword evidence="1" id="KW-1133">Transmembrane helix</keyword>
<evidence type="ECO:0000313" key="3">
    <source>
        <dbReference type="EMBL" id="SHE36471.1"/>
    </source>
</evidence>
<dbReference type="EMBL" id="FQUE01000001">
    <property type="protein sequence ID" value="SHE36471.1"/>
    <property type="molecule type" value="Genomic_DNA"/>
</dbReference>
<feature type="transmembrane region" description="Helical" evidence="1">
    <location>
        <begin position="143"/>
        <end position="164"/>
    </location>
</feature>
<dbReference type="Proteomes" id="UP000183987">
    <property type="component" value="Unassembled WGS sequence"/>
</dbReference>
<protein>
    <recommendedName>
        <fullName evidence="2">EamA domain-containing protein</fullName>
    </recommendedName>
</protein>
<dbReference type="GO" id="GO:0016020">
    <property type="term" value="C:membrane"/>
    <property type="evidence" value="ECO:0007669"/>
    <property type="project" value="InterPro"/>
</dbReference>
<evidence type="ECO:0000259" key="2">
    <source>
        <dbReference type="Pfam" id="PF00892"/>
    </source>
</evidence>
<dbReference type="STRING" id="366533.SAMN05444339_101162"/>
<accession>A0A1M4SWA2</accession>